<accession>A0A212FE48</accession>
<feature type="region of interest" description="Disordered" evidence="1">
    <location>
        <begin position="340"/>
        <end position="451"/>
    </location>
</feature>
<feature type="compositionally biased region" description="Polar residues" evidence="1">
    <location>
        <begin position="702"/>
        <end position="715"/>
    </location>
</feature>
<feature type="compositionally biased region" description="Polar residues" evidence="1">
    <location>
        <begin position="348"/>
        <end position="373"/>
    </location>
</feature>
<evidence type="ECO:0000313" key="2">
    <source>
        <dbReference type="EMBL" id="OWR52004.1"/>
    </source>
</evidence>
<feature type="compositionally biased region" description="Low complexity" evidence="1">
    <location>
        <begin position="419"/>
        <end position="437"/>
    </location>
</feature>
<feature type="compositionally biased region" description="Basic residues" evidence="1">
    <location>
        <begin position="212"/>
        <end position="225"/>
    </location>
</feature>
<dbReference type="KEGG" id="dpl:KGM_208991"/>
<comment type="caution">
    <text evidence="2">The sequence shown here is derived from an EMBL/GenBank/DDBJ whole genome shotgun (WGS) entry which is preliminary data.</text>
</comment>
<dbReference type="EMBL" id="AGBW02008979">
    <property type="protein sequence ID" value="OWR52004.1"/>
    <property type="molecule type" value="Genomic_DNA"/>
</dbReference>
<feature type="region of interest" description="Disordered" evidence="1">
    <location>
        <begin position="666"/>
        <end position="716"/>
    </location>
</feature>
<sequence>MTLGTCIIVSATIRDITLPESSLSDFAARKIHYTAANPLKKDLFTVDSRPASLRNLYDKATADCVTNSILDQLRRDSQHSPYLLCTPVLSTKRRRICQRVDVDIETRIPSIVEHLRKWTSKEAVGDITALPDSSMRIASSVTLTPDELSECDSGDDEPIDHRLPSPDEQLRIIASKFPPEVVAIDTSGKFFDRMCTSRKSLIETGETDTVKRRTRTRKPRGKRRNTISGTDQKELREAIAGDTPNAVASEELDDNTVTRSRSSDLLKKSPIDPVTKKSHFNSLKQWGKNRLKLMGRSPSASRDSFKEAKIDRNKDIKATIKTEDDNKQESVTLRTKRLGDEDRRTHQRCASYSSSEKSIGLPTNAQTTATVNTGVKLRGTATQRRLRRSAIGRDEPHSSSGNWSASSESGRTSIGSEITTTTVPPKSTTSAATSNNSLNYHHGPPSSIISRRKFLNTSGSGSVTSEGTLTPDIIHDLHEDLETSSEFSCDTEGYYTSFHMDSGLKTLKEEEMSPCTPLHSTIALSNSSNQNMTAENEYELFGKGSTSTTTSSAGTVCTTLMAADSDKSLGVSPTVPERKSSLTIINHYRHSNADKPPSSNEFSRPIHQPPINLYNYNQTLQRFHTVRGRHPSNEYNHEVEPTQAKFWTLPKKSTQNAQTPVIVEEKSSYGPKSIRTDSEYQQKQHLGQNDESIRISPIDPRTSGTFKSSTPSNKENVVDLSSKLLSPVKSTMTNEELYAVIHKSKKKLNIKDQSSERAASPALSVISLSPVNSEPSLHKKSTQRYPESGYLGDVKNRSDGKNGPSPNHYGPYFLQKQETCADRYGPLQQTSRLDFKKLLLQHSVKLNTLNTQAKTSKLSAVEQLKLSKEKPQIPVTPPGNKSHVNILDLSGSPKTYNHRKIIKSSNQPTSPGRINTLLKDPKSSPKILLSPKSQWRFASPRSDVLSTPIPEVNNEDENSNSSGEKNDNSLPSPSSKTVPIVTHQHFGARRSLIPINEHKIVEEQNVPATIEQGVYPIASEYTHSQTLSRSEIIQAKRAEFFNSIPEPTSSKLTSFKSSNRSNTSPERGKSSPSTLETAL</sequence>
<name>A0A212FE48_DANPL</name>
<dbReference type="eggNOG" id="ENOG502QSET">
    <property type="taxonomic scope" value="Eukaryota"/>
</dbReference>
<feature type="compositionally biased region" description="Polar residues" evidence="1">
    <location>
        <begin position="903"/>
        <end position="913"/>
    </location>
</feature>
<feature type="region of interest" description="Disordered" evidence="1">
    <location>
        <begin position="1043"/>
        <end position="1079"/>
    </location>
</feature>
<feature type="region of interest" description="Disordered" evidence="1">
    <location>
        <begin position="772"/>
        <end position="812"/>
    </location>
</feature>
<keyword evidence="3" id="KW-1185">Reference proteome</keyword>
<evidence type="ECO:0000313" key="3">
    <source>
        <dbReference type="Proteomes" id="UP000007151"/>
    </source>
</evidence>
<gene>
    <name evidence="2" type="ORF">KGM_208991</name>
</gene>
<evidence type="ECO:0000256" key="1">
    <source>
        <dbReference type="SAM" id="MobiDB-lite"/>
    </source>
</evidence>
<proteinExistence type="predicted"/>
<feature type="compositionally biased region" description="Acidic residues" evidence="1">
    <location>
        <begin position="147"/>
        <end position="158"/>
    </location>
</feature>
<reference evidence="2 3" key="1">
    <citation type="journal article" date="2011" name="Cell">
        <title>The monarch butterfly genome yields insights into long-distance migration.</title>
        <authorList>
            <person name="Zhan S."/>
            <person name="Merlin C."/>
            <person name="Boore J.L."/>
            <person name="Reppert S.M."/>
        </authorList>
    </citation>
    <scope>NUCLEOTIDE SEQUENCE [LARGE SCALE GENOMIC DNA]</scope>
    <source>
        <strain evidence="2">F-2</strain>
    </source>
</reference>
<dbReference type="Proteomes" id="UP000007151">
    <property type="component" value="Unassembled WGS sequence"/>
</dbReference>
<dbReference type="STRING" id="278856.A0A212FE48"/>
<feature type="region of interest" description="Disordered" evidence="1">
    <location>
        <begin position="251"/>
        <end position="278"/>
    </location>
</feature>
<feature type="compositionally biased region" description="Low complexity" evidence="1">
    <location>
        <begin position="398"/>
        <end position="409"/>
    </location>
</feature>
<dbReference type="AlphaFoldDB" id="A0A212FE48"/>
<feature type="region of interest" description="Disordered" evidence="1">
    <location>
        <begin position="203"/>
        <end position="233"/>
    </location>
</feature>
<feature type="compositionally biased region" description="Low complexity" evidence="1">
    <location>
        <begin position="924"/>
        <end position="933"/>
    </location>
</feature>
<organism evidence="2 3">
    <name type="scientific">Danaus plexippus plexippus</name>
    <dbReference type="NCBI Taxonomy" id="278856"/>
    <lineage>
        <taxon>Eukaryota</taxon>
        <taxon>Metazoa</taxon>
        <taxon>Ecdysozoa</taxon>
        <taxon>Arthropoda</taxon>
        <taxon>Hexapoda</taxon>
        <taxon>Insecta</taxon>
        <taxon>Pterygota</taxon>
        <taxon>Neoptera</taxon>
        <taxon>Endopterygota</taxon>
        <taxon>Lepidoptera</taxon>
        <taxon>Glossata</taxon>
        <taxon>Ditrysia</taxon>
        <taxon>Papilionoidea</taxon>
        <taxon>Nymphalidae</taxon>
        <taxon>Danainae</taxon>
        <taxon>Danaini</taxon>
        <taxon>Danaina</taxon>
        <taxon>Danaus</taxon>
        <taxon>Danaus</taxon>
    </lineage>
</organism>
<feature type="compositionally biased region" description="Polar residues" evidence="1">
    <location>
        <begin position="1045"/>
        <end position="1079"/>
    </location>
</feature>
<feature type="compositionally biased region" description="Basic and acidic residues" evidence="1">
    <location>
        <begin position="261"/>
        <end position="270"/>
    </location>
</feature>
<dbReference type="InParanoid" id="A0A212FE48"/>
<feature type="region of interest" description="Disordered" evidence="1">
    <location>
        <begin position="903"/>
        <end position="978"/>
    </location>
</feature>
<protein>
    <submittedName>
        <fullName evidence="2">Uncharacterized protein</fullName>
    </submittedName>
</protein>
<dbReference type="FunCoup" id="A0A212FE48">
    <property type="interactions" value="16"/>
</dbReference>
<feature type="region of interest" description="Disordered" evidence="1">
    <location>
        <begin position="145"/>
        <end position="164"/>
    </location>
</feature>